<keyword evidence="6 8" id="KW-1133">Transmembrane helix</keyword>
<evidence type="ECO:0000256" key="6">
    <source>
        <dbReference type="ARBA" id="ARBA00022989"/>
    </source>
</evidence>
<keyword evidence="3" id="KW-0050">Antiport</keyword>
<dbReference type="EMBL" id="MSDU01000005">
    <property type="protein sequence ID" value="OLN23730.1"/>
    <property type="molecule type" value="Genomic_DNA"/>
</dbReference>
<keyword evidence="10" id="KW-1185">Reference proteome</keyword>
<dbReference type="Pfam" id="PF01899">
    <property type="entry name" value="MNHE"/>
    <property type="match status" value="1"/>
</dbReference>
<keyword evidence="5 8" id="KW-0812">Transmembrane</keyword>
<dbReference type="PIRSF" id="PIRSF019239">
    <property type="entry name" value="MrpE"/>
    <property type="match status" value="1"/>
</dbReference>
<accession>A0A1Q8Q8S7</accession>
<keyword evidence="3" id="KW-0813">Transport</keyword>
<keyword evidence="7 8" id="KW-0472">Membrane</keyword>
<dbReference type="GO" id="GO:0015297">
    <property type="term" value="F:antiporter activity"/>
    <property type="evidence" value="ECO:0007669"/>
    <property type="project" value="UniProtKB-KW"/>
</dbReference>
<dbReference type="AlphaFoldDB" id="A0A1Q8Q8S7"/>
<dbReference type="GO" id="GO:0008324">
    <property type="term" value="F:monoatomic cation transmembrane transporter activity"/>
    <property type="evidence" value="ECO:0007669"/>
    <property type="project" value="InterPro"/>
</dbReference>
<evidence type="ECO:0000313" key="10">
    <source>
        <dbReference type="Proteomes" id="UP000185568"/>
    </source>
</evidence>
<dbReference type="OrthoDB" id="9800498at2"/>
<evidence type="ECO:0000256" key="8">
    <source>
        <dbReference type="SAM" id="Phobius"/>
    </source>
</evidence>
<dbReference type="RefSeq" id="WP_075397252.1">
    <property type="nucleotide sequence ID" value="NZ_MSDU01000005.1"/>
</dbReference>
<dbReference type="GO" id="GO:0005886">
    <property type="term" value="C:plasma membrane"/>
    <property type="evidence" value="ECO:0007669"/>
    <property type="project" value="UniProtKB-SubCell"/>
</dbReference>
<protein>
    <submittedName>
        <fullName evidence="9">Na+/H+ antiporter subunit E</fullName>
    </submittedName>
</protein>
<dbReference type="STRING" id="1714264.BTO30_03060"/>
<reference evidence="9 10" key="1">
    <citation type="submission" date="2016-12" db="EMBL/GenBank/DDBJ databases">
        <title>Domibacillus antri genome sequencing.</title>
        <authorList>
            <person name="Verma A."/>
            <person name="Krishnamurthi S."/>
        </authorList>
    </citation>
    <scope>NUCLEOTIDE SEQUENCE [LARGE SCALE GENOMIC DNA]</scope>
    <source>
        <strain evidence="9 10">XD80</strain>
    </source>
</reference>
<name>A0A1Q8Q8S7_9BACI</name>
<comment type="subcellular location">
    <subcellularLocation>
        <location evidence="1">Cell membrane</location>
        <topology evidence="1">Multi-pass membrane protein</topology>
    </subcellularLocation>
</comment>
<gene>
    <name evidence="9" type="ORF">BTO30_03060</name>
</gene>
<dbReference type="NCBIfam" id="NF006517">
    <property type="entry name" value="PRK08965.1-1"/>
    <property type="match status" value="1"/>
</dbReference>
<evidence type="ECO:0000256" key="3">
    <source>
        <dbReference type="ARBA" id="ARBA00022449"/>
    </source>
</evidence>
<comment type="caution">
    <text evidence="9">The sequence shown here is derived from an EMBL/GenBank/DDBJ whole genome shotgun (WGS) entry which is preliminary data.</text>
</comment>
<dbReference type="PANTHER" id="PTHR34584">
    <property type="entry name" value="NA(+)/H(+) ANTIPORTER SUBUNIT E1"/>
    <property type="match status" value="1"/>
</dbReference>
<feature type="transmembrane region" description="Helical" evidence="8">
    <location>
        <begin position="12"/>
        <end position="38"/>
    </location>
</feature>
<dbReference type="PANTHER" id="PTHR34584:SF1">
    <property type="entry name" value="NA(+)_H(+) ANTIPORTER SUBUNIT E1"/>
    <property type="match status" value="1"/>
</dbReference>
<evidence type="ECO:0000256" key="5">
    <source>
        <dbReference type="ARBA" id="ARBA00022692"/>
    </source>
</evidence>
<evidence type="ECO:0000256" key="4">
    <source>
        <dbReference type="ARBA" id="ARBA00022475"/>
    </source>
</evidence>
<evidence type="ECO:0000256" key="2">
    <source>
        <dbReference type="ARBA" id="ARBA00006228"/>
    </source>
</evidence>
<dbReference type="InterPro" id="IPR002758">
    <property type="entry name" value="Cation_antiport_E"/>
</dbReference>
<feature type="transmembrane region" description="Helical" evidence="8">
    <location>
        <begin position="50"/>
        <end position="69"/>
    </location>
</feature>
<organism evidence="9 10">
    <name type="scientific">Domibacillus antri</name>
    <dbReference type="NCBI Taxonomy" id="1714264"/>
    <lineage>
        <taxon>Bacteria</taxon>
        <taxon>Bacillati</taxon>
        <taxon>Bacillota</taxon>
        <taxon>Bacilli</taxon>
        <taxon>Bacillales</taxon>
        <taxon>Bacillaceae</taxon>
        <taxon>Domibacillus</taxon>
    </lineage>
</organism>
<dbReference type="Proteomes" id="UP000185568">
    <property type="component" value="Unassembled WGS sequence"/>
</dbReference>
<evidence type="ECO:0000313" key="9">
    <source>
        <dbReference type="EMBL" id="OLN23730.1"/>
    </source>
</evidence>
<keyword evidence="4" id="KW-1003">Cell membrane</keyword>
<comment type="similarity">
    <text evidence="2">Belongs to the CPA3 antiporters (TC 2.A.63) subunit E family.</text>
</comment>
<sequence length="159" mass="18564">MSFQILLNVFLAFLWMFFQMSFSARTFIIGYLLGLIVMIGMRRFFRHRFYLHRVWAVIYLFFLFLFELIKANIDVLKLVLRPKLNMRPGIFALETELKSDWEITLLSNLITLTPGTLVIDVSDDNKTLYIHAIDIGEVSEAVDSIKNSFEKAIMEVSRG</sequence>
<evidence type="ECO:0000256" key="1">
    <source>
        <dbReference type="ARBA" id="ARBA00004651"/>
    </source>
</evidence>
<evidence type="ECO:0000256" key="7">
    <source>
        <dbReference type="ARBA" id="ARBA00023136"/>
    </source>
</evidence>
<proteinExistence type="inferred from homology"/>
<dbReference type="NCBIfam" id="NF009292">
    <property type="entry name" value="PRK12651.1-3"/>
    <property type="match status" value="1"/>
</dbReference>